<protein>
    <submittedName>
        <fullName evidence="2">Uncharacterized protein</fullName>
    </submittedName>
</protein>
<gene>
    <name evidence="2" type="ORF">VSP9026_04318</name>
    <name evidence="1" type="ORF">Vspart_04097</name>
</gene>
<evidence type="ECO:0000313" key="4">
    <source>
        <dbReference type="Proteomes" id="UP000515264"/>
    </source>
</evidence>
<dbReference type="EMBL" id="FSSB01000030">
    <property type="protein sequence ID" value="SIO96518.1"/>
    <property type="molecule type" value="Genomic_DNA"/>
</dbReference>
<accession>A0A1N6MAN3</accession>
<reference evidence="1" key="2">
    <citation type="submission" date="2019-11" db="EMBL/GenBank/DDBJ databases">
        <authorList>
            <person name="January G."/>
            <person name="Bunk B."/>
        </authorList>
    </citation>
    <scope>NUCLEOTIDE SEQUENCE</scope>
    <source>
        <strain evidence="1">3.6</strain>
    </source>
</reference>
<reference evidence="2 3" key="1">
    <citation type="submission" date="2016-12" db="EMBL/GenBank/DDBJ databases">
        <authorList>
            <person name="Song W.-J."/>
            <person name="Kurnit D.M."/>
        </authorList>
    </citation>
    <scope>NUCLEOTIDE SEQUENCE [LARGE SCALE GENOMIC DNA]</scope>
    <source>
        <strain evidence="2 3">CECT 9026</strain>
    </source>
</reference>
<evidence type="ECO:0000313" key="2">
    <source>
        <dbReference type="EMBL" id="SIO96518.1"/>
    </source>
</evidence>
<reference evidence="1 4" key="3">
    <citation type="journal article" date="2020" name="J. Nat. Prod.">
        <title>Genomics-Metabolomics Profiling Disclosed Marine Vibrio spartinae 3.6 as a Producer of a New Branched Side Chain Prodigiosin.</title>
        <authorList>
            <person name="Vitale G.A."/>
            <person name="Sciarretta M."/>
            <person name="Palma Esposito F."/>
            <person name="January G.G."/>
            <person name="Giaccio M."/>
            <person name="Bunk B."/>
            <person name="Sproer C."/>
            <person name="Bajerski F."/>
            <person name="Power D."/>
            <person name="Festa C."/>
            <person name="Monti M.C."/>
            <person name="D'Auria M.V."/>
            <person name="de Pascale D."/>
        </authorList>
    </citation>
    <scope>NUCLEOTIDE SEQUENCE [LARGE SCALE GENOMIC DNA]</scope>
    <source>
        <strain evidence="1 4">3.6</strain>
    </source>
</reference>
<proteinExistence type="predicted"/>
<dbReference type="Proteomes" id="UP000515264">
    <property type="component" value="Chromosome 2"/>
</dbReference>
<evidence type="ECO:0000313" key="1">
    <source>
        <dbReference type="EMBL" id="QMV16696.1"/>
    </source>
</evidence>
<dbReference type="Proteomes" id="UP000184774">
    <property type="component" value="Unassembled WGS sequence"/>
</dbReference>
<keyword evidence="4" id="KW-1185">Reference proteome</keyword>
<dbReference type="AlphaFoldDB" id="A0A1N6MAN3"/>
<name>A0A1N6MAN3_9VIBR</name>
<sequence>MFEFGFLMGKGDFWNGNNRETQFLKIFHPIQTNH</sequence>
<dbReference type="EMBL" id="CP046269">
    <property type="protein sequence ID" value="QMV16696.1"/>
    <property type="molecule type" value="Genomic_DNA"/>
</dbReference>
<organism evidence="2 3">
    <name type="scientific">Vibrio spartinae</name>
    <dbReference type="NCBI Taxonomy" id="1918945"/>
    <lineage>
        <taxon>Bacteria</taxon>
        <taxon>Pseudomonadati</taxon>
        <taxon>Pseudomonadota</taxon>
        <taxon>Gammaproteobacteria</taxon>
        <taxon>Vibrionales</taxon>
        <taxon>Vibrionaceae</taxon>
        <taxon>Vibrio</taxon>
    </lineage>
</organism>
<evidence type="ECO:0000313" key="3">
    <source>
        <dbReference type="Proteomes" id="UP000184774"/>
    </source>
</evidence>